<comment type="caution">
    <text evidence="1">The sequence shown here is derived from an EMBL/GenBank/DDBJ whole genome shotgun (WGS) entry which is preliminary data.</text>
</comment>
<sequence>MSRIAAVLLASAALIVAVGTSGAASHEVPDA</sequence>
<gene>
    <name evidence="1" type="ORF">H4687_000039</name>
</gene>
<accession>A0A8I0P0Q4</accession>
<dbReference type="AlphaFoldDB" id="A0A8I0P0Q4"/>
<dbReference type="Proteomes" id="UP000629287">
    <property type="component" value="Unassembled WGS sequence"/>
</dbReference>
<evidence type="ECO:0000313" key="1">
    <source>
        <dbReference type="EMBL" id="MBE1593910.1"/>
    </source>
</evidence>
<proteinExistence type="predicted"/>
<keyword evidence="2" id="KW-1185">Reference proteome</keyword>
<protein>
    <submittedName>
        <fullName evidence="1">Uncharacterized protein</fullName>
    </submittedName>
</protein>
<organism evidence="1 2">
    <name type="scientific">Streptomyces stelliscabiei</name>
    <dbReference type="NCBI Taxonomy" id="146820"/>
    <lineage>
        <taxon>Bacteria</taxon>
        <taxon>Bacillati</taxon>
        <taxon>Actinomycetota</taxon>
        <taxon>Actinomycetes</taxon>
        <taxon>Kitasatosporales</taxon>
        <taxon>Streptomycetaceae</taxon>
        <taxon>Streptomyces</taxon>
    </lineage>
</organism>
<dbReference type="EMBL" id="JADBGF010000001">
    <property type="protein sequence ID" value="MBE1593910.1"/>
    <property type="molecule type" value="Genomic_DNA"/>
</dbReference>
<name>A0A8I0P0Q4_9ACTN</name>
<reference evidence="1 2" key="1">
    <citation type="submission" date="2020-10" db="EMBL/GenBank/DDBJ databases">
        <title>Sequencing the genomes of 1000 actinobacteria strains.</title>
        <authorList>
            <person name="Klenk H.-P."/>
        </authorList>
    </citation>
    <scope>NUCLEOTIDE SEQUENCE [LARGE SCALE GENOMIC DNA]</scope>
    <source>
        <strain evidence="1 2">DSM 41803</strain>
    </source>
</reference>
<evidence type="ECO:0000313" key="2">
    <source>
        <dbReference type="Proteomes" id="UP000629287"/>
    </source>
</evidence>